<dbReference type="EMBL" id="CADCXU010001184">
    <property type="protein sequence ID" value="CAA9993766.1"/>
    <property type="molecule type" value="Genomic_DNA"/>
</dbReference>
<feature type="non-terminal residue" evidence="1">
    <location>
        <position position="56"/>
    </location>
</feature>
<name>A0A6H5FVW8_9HEMI</name>
<keyword evidence="2" id="KW-1185">Reference proteome</keyword>
<evidence type="ECO:0000313" key="2">
    <source>
        <dbReference type="Proteomes" id="UP000479000"/>
    </source>
</evidence>
<evidence type="ECO:0000313" key="1">
    <source>
        <dbReference type="EMBL" id="CAA9993766.1"/>
    </source>
</evidence>
<dbReference type="AlphaFoldDB" id="A0A6H5FVW8"/>
<reference evidence="1 2" key="1">
    <citation type="submission" date="2020-02" db="EMBL/GenBank/DDBJ databases">
        <authorList>
            <person name="Ferguson B K."/>
        </authorList>
    </citation>
    <scope>NUCLEOTIDE SEQUENCE [LARGE SCALE GENOMIC DNA]</scope>
</reference>
<protein>
    <submittedName>
        <fullName evidence="1">Uncharacterized protein</fullName>
    </submittedName>
</protein>
<organism evidence="1 2">
    <name type="scientific">Nesidiocoris tenuis</name>
    <dbReference type="NCBI Taxonomy" id="355587"/>
    <lineage>
        <taxon>Eukaryota</taxon>
        <taxon>Metazoa</taxon>
        <taxon>Ecdysozoa</taxon>
        <taxon>Arthropoda</taxon>
        <taxon>Hexapoda</taxon>
        <taxon>Insecta</taxon>
        <taxon>Pterygota</taxon>
        <taxon>Neoptera</taxon>
        <taxon>Paraneoptera</taxon>
        <taxon>Hemiptera</taxon>
        <taxon>Heteroptera</taxon>
        <taxon>Panheteroptera</taxon>
        <taxon>Cimicomorpha</taxon>
        <taxon>Miridae</taxon>
        <taxon>Dicyphina</taxon>
        <taxon>Nesidiocoris</taxon>
    </lineage>
</organism>
<gene>
    <name evidence="1" type="ORF">NTEN_LOCUS650</name>
</gene>
<proteinExistence type="predicted"/>
<dbReference type="Proteomes" id="UP000479000">
    <property type="component" value="Unassembled WGS sequence"/>
</dbReference>
<sequence>MFYLAYGHEGREATADEVRDYLISKNQDPEIAKELTTIYSTTSDWKTFVPPVPDHK</sequence>
<accession>A0A6H5FVW8</accession>
<dbReference type="OrthoDB" id="68020at2759"/>